<gene>
    <name evidence="1" type="ORF">DI526_08145</name>
</gene>
<sequence>SGPAAAQDAAVAPPTAAAKPAKPARQCFYLSDWRGWTAPNKDTLYMKVRGMDVYKVDLAYGTNQLTWPGVHLVSVVWGVDSVCGPLDLDLRVSDGFGMPIPIRAKTITKLTPDQIAALPKKDRP</sequence>
<accession>A0A2W5X3F9</accession>
<evidence type="ECO:0000313" key="1">
    <source>
        <dbReference type="EMBL" id="PZR35204.1"/>
    </source>
</evidence>
<proteinExistence type="predicted"/>
<name>A0A2W5X3F9_9CAUL</name>
<dbReference type="RefSeq" id="WP_304276416.1">
    <property type="nucleotide sequence ID" value="NZ_QFQZ01000018.1"/>
</dbReference>
<dbReference type="EMBL" id="QFQZ01000018">
    <property type="protein sequence ID" value="PZR35204.1"/>
    <property type="molecule type" value="Genomic_DNA"/>
</dbReference>
<dbReference type="AlphaFoldDB" id="A0A2W5X3F9"/>
<dbReference type="Proteomes" id="UP000249393">
    <property type="component" value="Unassembled WGS sequence"/>
</dbReference>
<protein>
    <submittedName>
        <fullName evidence="1">Uncharacterized protein</fullName>
    </submittedName>
</protein>
<organism evidence="1 2">
    <name type="scientific">Caulobacter segnis</name>
    <dbReference type="NCBI Taxonomy" id="88688"/>
    <lineage>
        <taxon>Bacteria</taxon>
        <taxon>Pseudomonadati</taxon>
        <taxon>Pseudomonadota</taxon>
        <taxon>Alphaproteobacteria</taxon>
        <taxon>Caulobacterales</taxon>
        <taxon>Caulobacteraceae</taxon>
        <taxon>Caulobacter</taxon>
    </lineage>
</organism>
<feature type="non-terminal residue" evidence="1">
    <location>
        <position position="1"/>
    </location>
</feature>
<evidence type="ECO:0000313" key="2">
    <source>
        <dbReference type="Proteomes" id="UP000249393"/>
    </source>
</evidence>
<reference evidence="1 2" key="1">
    <citation type="submission" date="2017-08" db="EMBL/GenBank/DDBJ databases">
        <title>Infants hospitalized years apart are colonized by the same room-sourced microbial strains.</title>
        <authorList>
            <person name="Brooks B."/>
            <person name="Olm M.R."/>
            <person name="Firek B.A."/>
            <person name="Baker R."/>
            <person name="Thomas B.C."/>
            <person name="Morowitz M.J."/>
            <person name="Banfield J.F."/>
        </authorList>
    </citation>
    <scope>NUCLEOTIDE SEQUENCE [LARGE SCALE GENOMIC DNA]</scope>
    <source>
        <strain evidence="1">S2_003_000_R2_4</strain>
    </source>
</reference>
<comment type="caution">
    <text evidence="1">The sequence shown here is derived from an EMBL/GenBank/DDBJ whole genome shotgun (WGS) entry which is preliminary data.</text>
</comment>